<dbReference type="EMBL" id="LT607750">
    <property type="protein sequence ID" value="SCG47614.1"/>
    <property type="molecule type" value="Genomic_DNA"/>
</dbReference>
<gene>
    <name evidence="1" type="ORF">GA0070609_1951</name>
</gene>
<proteinExistence type="predicted"/>
<organism evidence="1 2">
    <name type="scientific">Micromonospora echinaurantiaca</name>
    <dbReference type="NCBI Taxonomy" id="47857"/>
    <lineage>
        <taxon>Bacteria</taxon>
        <taxon>Bacillati</taxon>
        <taxon>Actinomycetota</taxon>
        <taxon>Actinomycetes</taxon>
        <taxon>Micromonosporales</taxon>
        <taxon>Micromonosporaceae</taxon>
        <taxon>Micromonospora</taxon>
    </lineage>
</organism>
<accession>A0A1C5HNM1</accession>
<evidence type="ECO:0000313" key="2">
    <source>
        <dbReference type="Proteomes" id="UP000198217"/>
    </source>
</evidence>
<protein>
    <submittedName>
        <fullName evidence="1">Uncharacterized conserved protein YdeI, YjbR/CyaY-like superfamily, DUF1801 family</fullName>
    </submittedName>
</protein>
<dbReference type="AlphaFoldDB" id="A0A1C5HNM1"/>
<dbReference type="Proteomes" id="UP000198217">
    <property type="component" value="Chromosome I"/>
</dbReference>
<dbReference type="Pfam" id="PF13376">
    <property type="entry name" value="OmdA"/>
    <property type="match status" value="1"/>
</dbReference>
<evidence type="ECO:0000313" key="1">
    <source>
        <dbReference type="EMBL" id="SCG47614.1"/>
    </source>
</evidence>
<keyword evidence="2" id="KW-1185">Reference proteome</keyword>
<dbReference type="RefSeq" id="WP_231928604.1">
    <property type="nucleotide sequence ID" value="NZ_LT607750.1"/>
</dbReference>
<sequence length="190" mass="20330">MDDVEILRCADAGEWDRWLAAHGTSRSDVWLAIARKGSGAAAMTATEAGDVAICHGWIDGHRRRLDDTHFLQRYSPRRPGSPWSRVNVDRVTALEAAGRMRPGGRAQVAAAQADGRWAAAYAPQRTAAVPDDLAAALAANDRARAAYQALGRSDRYAVFLPLLKARTPAARAGALRRALAGLEAAGVPPR</sequence>
<name>A0A1C5HNM1_9ACTN</name>
<reference evidence="1 2" key="1">
    <citation type="submission" date="2016-06" db="EMBL/GenBank/DDBJ databases">
        <authorList>
            <person name="Kjaerup R.B."/>
            <person name="Dalgaard T.S."/>
            <person name="Juul-Madsen H.R."/>
        </authorList>
    </citation>
    <scope>NUCLEOTIDE SEQUENCE [LARGE SCALE GENOMIC DNA]</scope>
    <source>
        <strain evidence="1 2">DSM 43904</strain>
    </source>
</reference>